<feature type="signal peptide" evidence="1">
    <location>
        <begin position="1"/>
        <end position="24"/>
    </location>
</feature>
<dbReference type="RefSeq" id="WP_169680244.1">
    <property type="nucleotide sequence ID" value="NZ_JABBNU010000005.1"/>
</dbReference>
<name>A0A848IVE8_9BACT</name>
<dbReference type="AlphaFoldDB" id="A0A848IVE8"/>
<gene>
    <name evidence="2" type="ORF">HH304_08585</name>
</gene>
<dbReference type="Gene3D" id="2.130.10.10">
    <property type="entry name" value="YVTN repeat-like/Quinoprotein amine dehydrogenase"/>
    <property type="match status" value="1"/>
</dbReference>
<keyword evidence="1" id="KW-0732">Signal</keyword>
<accession>A0A848IVE8</accession>
<sequence length="390" mass="42126">MIKKALSIMLMSAMLGGCTTEAFVGEQTTPYFDKFFGNANDDHSYHVSQLEDGGYLITGSSENLQRGDNDILVIKCDAKGNRQWSETFGGTLNDIGSDAIVGSDGRLYVTGMITDPTTEDRNVALLALDVNSGSLIDSLSFGLSNRMEMGLKIFNSNAGTLMVMANRDDEKGSEMVLTEFNLVAQDTIYRDYGFVSNRDSVTTILQSANENLVWCGTVKYSETQSNIRVTSTNLSGQVVWDFVLPTTVVQSAADMDHAGQGFIVAGTEGPETNANMVLVNITPDGTKSWQALIQEPGNQKASGVSQTVDGGYIVVGTTNYLSDDEQIFLVKTDPSGNVQWKKYFGGSSNDRGIDVIESNDGNYVVLGTSTISNNSILELIKTNNKGLMVD</sequence>
<evidence type="ECO:0000313" key="2">
    <source>
        <dbReference type="EMBL" id="NMM48453.1"/>
    </source>
</evidence>
<evidence type="ECO:0000256" key="1">
    <source>
        <dbReference type="SAM" id="SignalP"/>
    </source>
</evidence>
<dbReference type="InterPro" id="IPR011047">
    <property type="entry name" value="Quinoprotein_ADH-like_sf"/>
</dbReference>
<comment type="caution">
    <text evidence="2">The sequence shown here is derived from an EMBL/GenBank/DDBJ whole genome shotgun (WGS) entry which is preliminary data.</text>
</comment>
<proteinExistence type="predicted"/>
<keyword evidence="3" id="KW-1185">Reference proteome</keyword>
<protein>
    <submittedName>
        <fullName evidence="2">Uncharacterized protein</fullName>
    </submittedName>
</protein>
<feature type="chain" id="PRO_5032897673" evidence="1">
    <location>
        <begin position="25"/>
        <end position="390"/>
    </location>
</feature>
<evidence type="ECO:0000313" key="3">
    <source>
        <dbReference type="Proteomes" id="UP000559010"/>
    </source>
</evidence>
<dbReference type="EMBL" id="JABBNU010000005">
    <property type="protein sequence ID" value="NMM48453.1"/>
    <property type="molecule type" value="Genomic_DNA"/>
</dbReference>
<dbReference type="Proteomes" id="UP000559010">
    <property type="component" value="Unassembled WGS sequence"/>
</dbReference>
<organism evidence="2 3">
    <name type="scientific">Marinigracilibium pacificum</name>
    <dbReference type="NCBI Taxonomy" id="2729599"/>
    <lineage>
        <taxon>Bacteria</taxon>
        <taxon>Pseudomonadati</taxon>
        <taxon>Bacteroidota</taxon>
        <taxon>Cytophagia</taxon>
        <taxon>Cytophagales</taxon>
        <taxon>Flammeovirgaceae</taxon>
        <taxon>Marinigracilibium</taxon>
    </lineage>
</organism>
<dbReference type="PANTHER" id="PTHR42754:SF1">
    <property type="entry name" value="LIPOPROTEIN"/>
    <property type="match status" value="1"/>
</dbReference>
<dbReference type="PROSITE" id="PS51257">
    <property type="entry name" value="PROKAR_LIPOPROTEIN"/>
    <property type="match status" value="1"/>
</dbReference>
<dbReference type="InterPro" id="IPR015943">
    <property type="entry name" value="WD40/YVTN_repeat-like_dom_sf"/>
</dbReference>
<dbReference type="PANTHER" id="PTHR42754">
    <property type="entry name" value="ENDOGLUCANASE"/>
    <property type="match status" value="1"/>
</dbReference>
<reference evidence="2 3" key="1">
    <citation type="submission" date="2020-04" db="EMBL/GenBank/DDBJ databases">
        <title>Flammeovirgaceae bacterium KN852 isolated from deep sea.</title>
        <authorList>
            <person name="Zhang D.-C."/>
        </authorList>
    </citation>
    <scope>NUCLEOTIDE SEQUENCE [LARGE SCALE GENOMIC DNA]</scope>
    <source>
        <strain evidence="2 3">KN852</strain>
    </source>
</reference>
<dbReference type="SUPFAM" id="SSF50998">
    <property type="entry name" value="Quinoprotein alcohol dehydrogenase-like"/>
    <property type="match status" value="1"/>
</dbReference>